<proteinExistence type="predicted"/>
<dbReference type="Pfam" id="PF13681">
    <property type="entry name" value="PilX"/>
    <property type="match status" value="1"/>
</dbReference>
<evidence type="ECO:0000313" key="4">
    <source>
        <dbReference type="Proteomes" id="UP000235116"/>
    </source>
</evidence>
<keyword evidence="4" id="KW-1185">Reference proteome</keyword>
<evidence type="ECO:0000259" key="1">
    <source>
        <dbReference type="Pfam" id="PF13681"/>
    </source>
</evidence>
<protein>
    <recommendedName>
        <fullName evidence="5">Pilus assembly protein PilX</fullName>
    </recommendedName>
</protein>
<dbReference type="RefSeq" id="WP_101893299.1">
    <property type="nucleotide sequence ID" value="NZ_CP022684.1"/>
</dbReference>
<name>A0A2K9LI58_9GAMM</name>
<dbReference type="InterPro" id="IPR025205">
    <property type="entry name" value="PilX/PilW_C"/>
</dbReference>
<reference evidence="4" key="1">
    <citation type="submission" date="2017-08" db="EMBL/GenBank/DDBJ databases">
        <title>Direct submision.</title>
        <authorList>
            <person name="Kim S.-J."/>
            <person name="Rhee S.-K."/>
        </authorList>
    </citation>
    <scope>NUCLEOTIDE SEQUENCE [LARGE SCALE GENOMIC DNA]</scope>
    <source>
        <strain evidence="4">GI5</strain>
    </source>
</reference>
<organism evidence="3 4">
    <name type="scientific">Ketobacter alkanivorans</name>
    <dbReference type="NCBI Taxonomy" id="1917421"/>
    <lineage>
        <taxon>Bacteria</taxon>
        <taxon>Pseudomonadati</taxon>
        <taxon>Pseudomonadota</taxon>
        <taxon>Gammaproteobacteria</taxon>
        <taxon>Pseudomonadales</taxon>
        <taxon>Ketobacteraceae</taxon>
        <taxon>Ketobacter</taxon>
    </lineage>
</organism>
<dbReference type="InterPro" id="IPR025746">
    <property type="entry name" value="PilX_N_dom"/>
</dbReference>
<dbReference type="EMBL" id="CP022684">
    <property type="protein sequence ID" value="AUM11962.1"/>
    <property type="molecule type" value="Genomic_DNA"/>
</dbReference>
<dbReference type="Proteomes" id="UP000235116">
    <property type="component" value="Chromosome"/>
</dbReference>
<evidence type="ECO:0000259" key="2">
    <source>
        <dbReference type="Pfam" id="PF14341"/>
    </source>
</evidence>
<dbReference type="Pfam" id="PF14341">
    <property type="entry name" value="PilX_N"/>
    <property type="match status" value="1"/>
</dbReference>
<feature type="domain" description="Type 4 fimbrial biogenesis protein PilX N-terminal" evidence="2">
    <location>
        <begin position="5"/>
        <end position="54"/>
    </location>
</feature>
<evidence type="ECO:0008006" key="5">
    <source>
        <dbReference type="Google" id="ProtNLM"/>
    </source>
</evidence>
<dbReference type="AlphaFoldDB" id="A0A2K9LI58"/>
<gene>
    <name evidence="3" type="ORF">Kalk_05785</name>
</gene>
<sequence length="192" mass="21245">MKRESGSVLLISLVMLLILTVVGVASISGVSMTEKMTNNQRDYDIAFEMAEAALVQGERWIDDYDGGWNNGHLQSSCTGSTCWTQNCTNGLCFRGSYPAGSSALCEVDTSGTPVWNNESIWNSNSATYSESVAAVAPPKYLIEFLCYTPRDPTSYTEPPDYTSWVRIYRVTALAYGSHPETRIMLQSTYRVD</sequence>
<evidence type="ECO:0000313" key="3">
    <source>
        <dbReference type="EMBL" id="AUM11962.1"/>
    </source>
</evidence>
<accession>A0A2K9LI58</accession>
<dbReference type="KEGG" id="kak:Kalk_05785"/>
<feature type="domain" description="PilX/PilW C-terminal" evidence="1">
    <location>
        <begin position="103"/>
        <end position="190"/>
    </location>
</feature>
<dbReference type="OrthoDB" id="5298746at2"/>